<dbReference type="InterPro" id="IPR001810">
    <property type="entry name" value="F-box_dom"/>
</dbReference>
<dbReference type="RefSeq" id="XP_022584819.1">
    <property type="nucleotide sequence ID" value="XM_022727911.1"/>
</dbReference>
<dbReference type="AlphaFoldDB" id="A0A1L9SSY6"/>
<dbReference type="Gene3D" id="3.80.10.10">
    <property type="entry name" value="Ribonuclease Inhibitor"/>
    <property type="match status" value="1"/>
</dbReference>
<name>A0A1L9SSY6_9EURO</name>
<dbReference type="SUPFAM" id="SSF81383">
    <property type="entry name" value="F-box domain"/>
    <property type="match status" value="1"/>
</dbReference>
<gene>
    <name evidence="2" type="ORF">ASPZODRAFT_22967</name>
</gene>
<dbReference type="Pfam" id="PF12937">
    <property type="entry name" value="F-box-like"/>
    <property type="match status" value="1"/>
</dbReference>
<evidence type="ECO:0000259" key="1">
    <source>
        <dbReference type="Pfam" id="PF12937"/>
    </source>
</evidence>
<organism evidence="2 3">
    <name type="scientific">Penicilliopsis zonata CBS 506.65</name>
    <dbReference type="NCBI Taxonomy" id="1073090"/>
    <lineage>
        <taxon>Eukaryota</taxon>
        <taxon>Fungi</taxon>
        <taxon>Dikarya</taxon>
        <taxon>Ascomycota</taxon>
        <taxon>Pezizomycotina</taxon>
        <taxon>Eurotiomycetes</taxon>
        <taxon>Eurotiomycetidae</taxon>
        <taxon>Eurotiales</taxon>
        <taxon>Aspergillaceae</taxon>
        <taxon>Penicilliopsis</taxon>
    </lineage>
</organism>
<dbReference type="Proteomes" id="UP000184188">
    <property type="component" value="Unassembled WGS sequence"/>
</dbReference>
<evidence type="ECO:0000313" key="3">
    <source>
        <dbReference type="Proteomes" id="UP000184188"/>
    </source>
</evidence>
<protein>
    <recommendedName>
        <fullName evidence="1">F-box domain-containing protein</fullName>
    </recommendedName>
</protein>
<dbReference type="SUPFAM" id="SSF52047">
    <property type="entry name" value="RNI-like"/>
    <property type="match status" value="1"/>
</dbReference>
<dbReference type="InterPro" id="IPR036047">
    <property type="entry name" value="F-box-like_dom_sf"/>
</dbReference>
<proteinExistence type="predicted"/>
<reference evidence="3" key="1">
    <citation type="journal article" date="2017" name="Genome Biol.">
        <title>Comparative genomics reveals high biological diversity and specific adaptations in the industrially and medically important fungal genus Aspergillus.</title>
        <authorList>
            <person name="de Vries R.P."/>
            <person name="Riley R."/>
            <person name="Wiebenga A."/>
            <person name="Aguilar-Osorio G."/>
            <person name="Amillis S."/>
            <person name="Uchima C.A."/>
            <person name="Anderluh G."/>
            <person name="Asadollahi M."/>
            <person name="Askin M."/>
            <person name="Barry K."/>
            <person name="Battaglia E."/>
            <person name="Bayram O."/>
            <person name="Benocci T."/>
            <person name="Braus-Stromeyer S.A."/>
            <person name="Caldana C."/>
            <person name="Canovas D."/>
            <person name="Cerqueira G.C."/>
            <person name="Chen F."/>
            <person name="Chen W."/>
            <person name="Choi C."/>
            <person name="Clum A."/>
            <person name="Dos Santos R.A."/>
            <person name="Damasio A.R."/>
            <person name="Diallinas G."/>
            <person name="Emri T."/>
            <person name="Fekete E."/>
            <person name="Flipphi M."/>
            <person name="Freyberg S."/>
            <person name="Gallo A."/>
            <person name="Gournas C."/>
            <person name="Habgood R."/>
            <person name="Hainaut M."/>
            <person name="Harispe M.L."/>
            <person name="Henrissat B."/>
            <person name="Hilden K.S."/>
            <person name="Hope R."/>
            <person name="Hossain A."/>
            <person name="Karabika E."/>
            <person name="Karaffa L."/>
            <person name="Karanyi Z."/>
            <person name="Krasevec N."/>
            <person name="Kuo A."/>
            <person name="Kusch H."/>
            <person name="LaButti K."/>
            <person name="Lagendijk E.L."/>
            <person name="Lapidus A."/>
            <person name="Levasseur A."/>
            <person name="Lindquist E."/>
            <person name="Lipzen A."/>
            <person name="Logrieco A.F."/>
            <person name="MacCabe A."/>
            <person name="Maekelae M.R."/>
            <person name="Malavazi I."/>
            <person name="Melin P."/>
            <person name="Meyer V."/>
            <person name="Mielnichuk N."/>
            <person name="Miskei M."/>
            <person name="Molnar A.P."/>
            <person name="Mule G."/>
            <person name="Ngan C.Y."/>
            <person name="Orejas M."/>
            <person name="Orosz E."/>
            <person name="Ouedraogo J.P."/>
            <person name="Overkamp K.M."/>
            <person name="Park H.-S."/>
            <person name="Perrone G."/>
            <person name="Piumi F."/>
            <person name="Punt P.J."/>
            <person name="Ram A.F."/>
            <person name="Ramon A."/>
            <person name="Rauscher S."/>
            <person name="Record E."/>
            <person name="Riano-Pachon D.M."/>
            <person name="Robert V."/>
            <person name="Roehrig J."/>
            <person name="Ruller R."/>
            <person name="Salamov A."/>
            <person name="Salih N.S."/>
            <person name="Samson R.A."/>
            <person name="Sandor E."/>
            <person name="Sanguinetti M."/>
            <person name="Schuetze T."/>
            <person name="Sepcic K."/>
            <person name="Shelest E."/>
            <person name="Sherlock G."/>
            <person name="Sophianopoulou V."/>
            <person name="Squina F.M."/>
            <person name="Sun H."/>
            <person name="Susca A."/>
            <person name="Todd R.B."/>
            <person name="Tsang A."/>
            <person name="Unkles S.E."/>
            <person name="van de Wiele N."/>
            <person name="van Rossen-Uffink D."/>
            <person name="Oliveira J.V."/>
            <person name="Vesth T.C."/>
            <person name="Visser J."/>
            <person name="Yu J.-H."/>
            <person name="Zhou M."/>
            <person name="Andersen M.R."/>
            <person name="Archer D.B."/>
            <person name="Baker S.E."/>
            <person name="Benoit I."/>
            <person name="Brakhage A.A."/>
            <person name="Braus G.H."/>
            <person name="Fischer R."/>
            <person name="Frisvad J.C."/>
            <person name="Goldman G.H."/>
            <person name="Houbraken J."/>
            <person name="Oakley B."/>
            <person name="Pocsi I."/>
            <person name="Scazzocchio C."/>
            <person name="Seiboth B."/>
            <person name="vanKuyk P.A."/>
            <person name="Wortman J."/>
            <person name="Dyer P.S."/>
            <person name="Grigoriev I.V."/>
        </authorList>
    </citation>
    <scope>NUCLEOTIDE SEQUENCE [LARGE SCALE GENOMIC DNA]</scope>
    <source>
        <strain evidence="3">CBS 506.65</strain>
    </source>
</reference>
<dbReference type="EMBL" id="KV878337">
    <property type="protein sequence ID" value="OJJ50309.1"/>
    <property type="molecule type" value="Genomic_DNA"/>
</dbReference>
<evidence type="ECO:0000313" key="2">
    <source>
        <dbReference type="EMBL" id="OJJ50309.1"/>
    </source>
</evidence>
<feature type="domain" description="F-box" evidence="1">
    <location>
        <begin position="7"/>
        <end position="44"/>
    </location>
</feature>
<dbReference type="GeneID" id="34614375"/>
<accession>A0A1L9SSY6</accession>
<keyword evidence="3" id="KW-1185">Reference proteome</keyword>
<dbReference type="InterPro" id="IPR032675">
    <property type="entry name" value="LRR_dom_sf"/>
</dbReference>
<dbReference type="Gene3D" id="1.20.1280.50">
    <property type="match status" value="1"/>
</dbReference>
<dbReference type="VEuPathDB" id="FungiDB:ASPZODRAFT_22967"/>
<sequence length="451" mass="51987">MAVYLSNEMLCHIFSYLEDDTASLTAAALTSRQWFDCGIQSLWKEENGNRLVRIDPSRRDLYGRCIRKLQLDGYLCQGGDSKTRAQASARFRALDAKLSERGRLNAQWVTFLNDYNWSSLREISFSKVYVDQALLEHLGNTCRGLRSLRLFHAINFQPADFLRLLEQLPSLTAIHFCEGTRNLITSEVFAYLANRRIIQVLTMKEPLQRAIMENEAATSKSFQDLRSANLNLVIGSMDRFVTVMPGITSLSLELWWTDTKMFKTLSRLERLQTLSITIAYKLEMPPEHILPICNIKSLKKLCVQGKSENLRAFKFRDSDFDSLVSQLNDLEELSFLVACDMSFASLKSLSRHCRFLRHLRLLPSNWDFDALFSNASEEPLFPHLESVNTVPEWNTMPFVDDVSRSIIAREKAMLFRFHMPNLNTMTATVHGEFEKEVLEIWTELKRNAVNP</sequence>